<protein>
    <submittedName>
        <fullName evidence="9">Outer membrane usher protein</fullName>
    </submittedName>
</protein>
<accession>A0A4R6ELR6</accession>
<evidence type="ECO:0000256" key="6">
    <source>
        <dbReference type="ARBA" id="ARBA00023136"/>
    </source>
</evidence>
<dbReference type="InterPro" id="IPR043142">
    <property type="entry name" value="PapC-like_C_sf"/>
</dbReference>
<dbReference type="InterPro" id="IPR025949">
    <property type="entry name" value="PapC-like_C"/>
</dbReference>
<keyword evidence="10" id="KW-1185">Reference proteome</keyword>
<evidence type="ECO:0000313" key="9">
    <source>
        <dbReference type="EMBL" id="TDN59924.1"/>
    </source>
</evidence>
<gene>
    <name evidence="9" type="ORF">EC847_103102</name>
</gene>
<dbReference type="PANTHER" id="PTHR30451:SF21">
    <property type="entry name" value="FIMBRIAL USHER DOMAIN-CONTAINING PROTEIN YDET-RELATED"/>
    <property type="match status" value="1"/>
</dbReference>
<dbReference type="EMBL" id="SNVX01000003">
    <property type="protein sequence ID" value="TDN59924.1"/>
    <property type="molecule type" value="Genomic_DNA"/>
</dbReference>
<feature type="domain" description="PapC-like C-terminal" evidence="8">
    <location>
        <begin position="523"/>
        <end position="587"/>
    </location>
</feature>
<dbReference type="Gene3D" id="2.60.40.2070">
    <property type="match status" value="1"/>
</dbReference>
<dbReference type="GO" id="GO:0009297">
    <property type="term" value="P:pilus assembly"/>
    <property type="evidence" value="ECO:0007669"/>
    <property type="project" value="InterPro"/>
</dbReference>
<dbReference type="InterPro" id="IPR042186">
    <property type="entry name" value="FimD_plug_dom"/>
</dbReference>
<proteinExistence type="inferred from homology"/>
<comment type="similarity">
    <text evidence="2">Belongs to the fimbrial export usher family.</text>
</comment>
<dbReference type="InterPro" id="IPR000015">
    <property type="entry name" value="Fimb_usher"/>
</dbReference>
<dbReference type="AlphaFoldDB" id="A0A4R6ELR6"/>
<dbReference type="FunFam" id="2.60.40.3110:FF:000001">
    <property type="entry name" value="Putative fimbrial outer membrane usher"/>
    <property type="match status" value="1"/>
</dbReference>
<dbReference type="GO" id="GO:0009279">
    <property type="term" value="C:cell outer membrane"/>
    <property type="evidence" value="ECO:0007669"/>
    <property type="project" value="UniProtKB-SubCell"/>
</dbReference>
<keyword evidence="5" id="KW-0732">Signal</keyword>
<keyword evidence="6" id="KW-0472">Membrane</keyword>
<evidence type="ECO:0000256" key="5">
    <source>
        <dbReference type="ARBA" id="ARBA00022729"/>
    </source>
</evidence>
<dbReference type="PANTHER" id="PTHR30451">
    <property type="entry name" value="OUTER MEMBRANE USHER PROTEIN"/>
    <property type="match status" value="1"/>
</dbReference>
<evidence type="ECO:0000256" key="4">
    <source>
        <dbReference type="ARBA" id="ARBA00022692"/>
    </source>
</evidence>
<evidence type="ECO:0000256" key="1">
    <source>
        <dbReference type="ARBA" id="ARBA00004571"/>
    </source>
</evidence>
<name>A0A4R6ELR6_SCAGO</name>
<evidence type="ECO:0000259" key="8">
    <source>
        <dbReference type="Pfam" id="PF13953"/>
    </source>
</evidence>
<dbReference type="Pfam" id="PF00577">
    <property type="entry name" value="Usher"/>
    <property type="match status" value="1"/>
</dbReference>
<keyword evidence="3" id="KW-0813">Transport</keyword>
<keyword evidence="7" id="KW-0998">Cell outer membrane</keyword>
<sequence length="613" mass="66422">MAHDINILKAQFTAGENNTRGDVFDSIQYNGVNIATDEDMLPYSQRGFAPTIRGTATSNAEISVRQNGYLIYQASVAPGAFEIKDLYSTTNSGDLEVTVKEADGTEHKFTQPYSSLALMQRPGQIKYEGTVARYRADGGTDANEPLFAQGSVIYGLNNISTLYGGFTASEDYYAANAGTGLALGSLGSVSGDITLSHARLDNDETSTGQSLRLMYTGKVDTTDTNFTLAGYRYSTQGYYNFADANQKYDASDEDLQFRYNKQNRFQLSVSQNVLGSSLYLSGYQQDYWNTSQKERSLSAGLNRTLYGMSFHLAYTYNKIDDDDIDQMVSFGFSVPLSKWLPNSWASYNISSSKGGDTRQNVGVNGTLLDDQRLSYSLQQSRSNHDGESSSSVYGSYRSQYANLNSGYYYSSDNSQQLSYGISGAIVAHPHGVTLSQPLGDTFAIVDAGDASGIRFQNERGVSTDIFGNAIIPSLTPYQINNIRVDTTSLPDDVDTNATTLTAIPSRSAAVAARLEARVGYRALITLSRSQNRPVPFGAIASANVQGVTGIVDDTSTLYLAGIGENTQLLIKWGDAPAQQCTAQITIDATQSLTNPTGIRTVNALCQQVTAHAE</sequence>
<organism evidence="9 10">
    <name type="scientific">Scandinavium goeteborgense</name>
    <dbReference type="NCBI Taxonomy" id="1851514"/>
    <lineage>
        <taxon>Bacteria</taxon>
        <taxon>Pseudomonadati</taxon>
        <taxon>Pseudomonadota</taxon>
        <taxon>Gammaproteobacteria</taxon>
        <taxon>Enterobacterales</taxon>
        <taxon>Enterobacteriaceae</taxon>
        <taxon>Scandinavium</taxon>
    </lineage>
</organism>
<dbReference type="GO" id="GO:0015473">
    <property type="term" value="F:fimbrial usher porin activity"/>
    <property type="evidence" value="ECO:0007669"/>
    <property type="project" value="InterPro"/>
</dbReference>
<dbReference type="Pfam" id="PF13953">
    <property type="entry name" value="PapC_C"/>
    <property type="match status" value="1"/>
</dbReference>
<comment type="subcellular location">
    <subcellularLocation>
        <location evidence="1">Cell outer membrane</location>
        <topology evidence="1">Multi-pass membrane protein</topology>
    </subcellularLocation>
</comment>
<reference evidence="9 10" key="1">
    <citation type="submission" date="2019-03" db="EMBL/GenBank/DDBJ databases">
        <title>Genomic analyses of the natural microbiome of Caenorhabditis elegans.</title>
        <authorList>
            <person name="Samuel B."/>
        </authorList>
    </citation>
    <scope>NUCLEOTIDE SEQUENCE [LARGE SCALE GENOMIC DNA]</scope>
    <source>
        <strain evidence="9 10">BIGb0156</strain>
    </source>
</reference>
<keyword evidence="4" id="KW-0812">Transmembrane</keyword>
<dbReference type="Proteomes" id="UP000295530">
    <property type="component" value="Unassembled WGS sequence"/>
</dbReference>
<evidence type="ECO:0000313" key="10">
    <source>
        <dbReference type="Proteomes" id="UP000295530"/>
    </source>
</evidence>
<evidence type="ECO:0000256" key="7">
    <source>
        <dbReference type="ARBA" id="ARBA00023237"/>
    </source>
</evidence>
<evidence type="ECO:0000256" key="2">
    <source>
        <dbReference type="ARBA" id="ARBA00008064"/>
    </source>
</evidence>
<comment type="caution">
    <text evidence="9">The sequence shown here is derived from an EMBL/GenBank/DDBJ whole genome shotgun (WGS) entry which is preliminary data.</text>
</comment>
<evidence type="ECO:0000256" key="3">
    <source>
        <dbReference type="ARBA" id="ARBA00022448"/>
    </source>
</evidence>
<dbReference type="Gene3D" id="2.60.40.3110">
    <property type="match status" value="1"/>
</dbReference>
<dbReference type="Gene3D" id="2.60.40.2610">
    <property type="entry name" value="Outer membrane usher protein FimD, plug domain"/>
    <property type="match status" value="1"/>
</dbReference>